<gene>
    <name evidence="1" type="ORF">C8F04DRAFT_1301567</name>
</gene>
<evidence type="ECO:0000313" key="1">
    <source>
        <dbReference type="EMBL" id="KAJ7024779.1"/>
    </source>
</evidence>
<sequence>MCRRSTHCGCLIRFRQHVARAWTASTDVDGVLRVPLKFSVILNKDTRVSATKEFRHSYWLKAHDAATLRAVSLGIRHYQGEDKDPRWMDIESENFPVLCTINADISEMSKTLKPQHGQSGIYYSLKFDVVLSFGLTELKAQIAWTENGVEKRGPAQLVY</sequence>
<keyword evidence="2" id="KW-1185">Reference proteome</keyword>
<proteinExistence type="predicted"/>
<accession>A0AAD6SC10</accession>
<comment type="caution">
    <text evidence="1">The sequence shown here is derived from an EMBL/GenBank/DDBJ whole genome shotgun (WGS) entry which is preliminary data.</text>
</comment>
<protein>
    <submittedName>
        <fullName evidence="1">Uncharacterized protein</fullName>
    </submittedName>
</protein>
<reference evidence="1" key="1">
    <citation type="submission" date="2023-03" db="EMBL/GenBank/DDBJ databases">
        <title>Massive genome expansion in bonnet fungi (Mycena s.s.) driven by repeated elements and novel gene families across ecological guilds.</title>
        <authorList>
            <consortium name="Lawrence Berkeley National Laboratory"/>
            <person name="Harder C.B."/>
            <person name="Miyauchi S."/>
            <person name="Viragh M."/>
            <person name="Kuo A."/>
            <person name="Thoen E."/>
            <person name="Andreopoulos B."/>
            <person name="Lu D."/>
            <person name="Skrede I."/>
            <person name="Drula E."/>
            <person name="Henrissat B."/>
            <person name="Morin E."/>
            <person name="Kohler A."/>
            <person name="Barry K."/>
            <person name="LaButti K."/>
            <person name="Morin E."/>
            <person name="Salamov A."/>
            <person name="Lipzen A."/>
            <person name="Mereny Z."/>
            <person name="Hegedus B."/>
            <person name="Baldrian P."/>
            <person name="Stursova M."/>
            <person name="Weitz H."/>
            <person name="Taylor A."/>
            <person name="Grigoriev I.V."/>
            <person name="Nagy L.G."/>
            <person name="Martin F."/>
            <person name="Kauserud H."/>
        </authorList>
    </citation>
    <scope>NUCLEOTIDE SEQUENCE</scope>
    <source>
        <strain evidence="1">CBHHK200</strain>
    </source>
</reference>
<evidence type="ECO:0000313" key="2">
    <source>
        <dbReference type="Proteomes" id="UP001218188"/>
    </source>
</evidence>
<dbReference type="EMBL" id="JARJCM010000164">
    <property type="protein sequence ID" value="KAJ7024779.1"/>
    <property type="molecule type" value="Genomic_DNA"/>
</dbReference>
<organism evidence="1 2">
    <name type="scientific">Mycena alexandri</name>
    <dbReference type="NCBI Taxonomy" id="1745969"/>
    <lineage>
        <taxon>Eukaryota</taxon>
        <taxon>Fungi</taxon>
        <taxon>Dikarya</taxon>
        <taxon>Basidiomycota</taxon>
        <taxon>Agaricomycotina</taxon>
        <taxon>Agaricomycetes</taxon>
        <taxon>Agaricomycetidae</taxon>
        <taxon>Agaricales</taxon>
        <taxon>Marasmiineae</taxon>
        <taxon>Mycenaceae</taxon>
        <taxon>Mycena</taxon>
    </lineage>
</organism>
<dbReference type="Proteomes" id="UP001218188">
    <property type="component" value="Unassembled WGS sequence"/>
</dbReference>
<dbReference type="AlphaFoldDB" id="A0AAD6SC10"/>
<name>A0AAD6SC10_9AGAR</name>